<keyword evidence="2" id="KW-1185">Reference proteome</keyword>
<evidence type="ECO:0000313" key="2">
    <source>
        <dbReference type="Proteomes" id="UP000236161"/>
    </source>
</evidence>
<name>A0A2I0AL60_9ASPA</name>
<accession>A0A2I0AL60</accession>
<dbReference type="EMBL" id="KZ451974">
    <property type="protein sequence ID" value="PKA56299.1"/>
    <property type="molecule type" value="Genomic_DNA"/>
</dbReference>
<reference evidence="1 2" key="1">
    <citation type="journal article" date="2017" name="Nature">
        <title>The Apostasia genome and the evolution of orchids.</title>
        <authorList>
            <person name="Zhang G.Q."/>
            <person name="Liu K.W."/>
            <person name="Li Z."/>
            <person name="Lohaus R."/>
            <person name="Hsiao Y.Y."/>
            <person name="Niu S.C."/>
            <person name="Wang J.Y."/>
            <person name="Lin Y.C."/>
            <person name="Xu Q."/>
            <person name="Chen L.J."/>
            <person name="Yoshida K."/>
            <person name="Fujiwara S."/>
            <person name="Wang Z.W."/>
            <person name="Zhang Y.Q."/>
            <person name="Mitsuda N."/>
            <person name="Wang M."/>
            <person name="Liu G.H."/>
            <person name="Pecoraro L."/>
            <person name="Huang H.X."/>
            <person name="Xiao X.J."/>
            <person name="Lin M."/>
            <person name="Wu X.Y."/>
            <person name="Wu W.L."/>
            <person name="Chen Y.Y."/>
            <person name="Chang S.B."/>
            <person name="Sakamoto S."/>
            <person name="Ohme-Takagi M."/>
            <person name="Yagi M."/>
            <person name="Zeng S.J."/>
            <person name="Shen C.Y."/>
            <person name="Yeh C.M."/>
            <person name="Luo Y.B."/>
            <person name="Tsai W.C."/>
            <person name="Van de Peer Y."/>
            <person name="Liu Z.J."/>
        </authorList>
    </citation>
    <scope>NUCLEOTIDE SEQUENCE [LARGE SCALE GENOMIC DNA]</scope>
    <source>
        <strain evidence="2">cv. Shenzhen</strain>
        <tissue evidence="1">Stem</tissue>
    </source>
</reference>
<dbReference type="Proteomes" id="UP000236161">
    <property type="component" value="Unassembled WGS sequence"/>
</dbReference>
<dbReference type="AlphaFoldDB" id="A0A2I0AL60"/>
<protein>
    <submittedName>
        <fullName evidence="1">Uncharacterized protein</fullName>
    </submittedName>
</protein>
<evidence type="ECO:0000313" key="1">
    <source>
        <dbReference type="EMBL" id="PKA56299.1"/>
    </source>
</evidence>
<proteinExistence type="predicted"/>
<dbReference type="OrthoDB" id="47923at2759"/>
<sequence>MVTRERIAARSSARRKRRRRLWPSSRNFGSHLLNIVKGFTAILSRISLLKIRISLRGGGDGYSSSGINVNNDLSYWQKRHGILLLSKAKGFVRIRARESLICVSGKSVIYGERRGRAMPIVTGVAEESSSSMLAGDDDP</sequence>
<organism evidence="1 2">
    <name type="scientific">Apostasia shenzhenica</name>
    <dbReference type="NCBI Taxonomy" id="1088818"/>
    <lineage>
        <taxon>Eukaryota</taxon>
        <taxon>Viridiplantae</taxon>
        <taxon>Streptophyta</taxon>
        <taxon>Embryophyta</taxon>
        <taxon>Tracheophyta</taxon>
        <taxon>Spermatophyta</taxon>
        <taxon>Magnoliopsida</taxon>
        <taxon>Liliopsida</taxon>
        <taxon>Asparagales</taxon>
        <taxon>Orchidaceae</taxon>
        <taxon>Apostasioideae</taxon>
        <taxon>Apostasia</taxon>
    </lineage>
</organism>
<gene>
    <name evidence="1" type="ORF">AXF42_Ash011229</name>
</gene>